<evidence type="ECO:0000313" key="9">
    <source>
        <dbReference type="EMBL" id="MXQ65344.1"/>
    </source>
</evidence>
<gene>
    <name evidence="9" type="ORF">GQ466_15005</name>
</gene>
<feature type="transmembrane region" description="Helical" evidence="8">
    <location>
        <begin position="96"/>
        <end position="114"/>
    </location>
</feature>
<dbReference type="InterPro" id="IPR049829">
    <property type="entry name" value="MptA/B-like"/>
</dbReference>
<comment type="similarity">
    <text evidence="7">Belongs to the MptA/B family.</text>
</comment>
<keyword evidence="2" id="KW-0328">Glycosyltransferase</keyword>
<feature type="transmembrane region" description="Helical" evidence="8">
    <location>
        <begin position="224"/>
        <end position="251"/>
    </location>
</feature>
<evidence type="ECO:0000256" key="8">
    <source>
        <dbReference type="SAM" id="Phobius"/>
    </source>
</evidence>
<dbReference type="GO" id="GO:0016020">
    <property type="term" value="C:membrane"/>
    <property type="evidence" value="ECO:0007669"/>
    <property type="project" value="UniProtKB-SubCell"/>
</dbReference>
<dbReference type="GO" id="GO:0016757">
    <property type="term" value="F:glycosyltransferase activity"/>
    <property type="evidence" value="ECO:0007669"/>
    <property type="project" value="UniProtKB-KW"/>
</dbReference>
<keyword evidence="5 8" id="KW-1133">Transmembrane helix</keyword>
<feature type="transmembrane region" description="Helical" evidence="8">
    <location>
        <begin position="344"/>
        <end position="364"/>
    </location>
</feature>
<evidence type="ECO:0000256" key="5">
    <source>
        <dbReference type="ARBA" id="ARBA00022989"/>
    </source>
</evidence>
<dbReference type="Pfam" id="PF26314">
    <property type="entry name" value="MptA_B_family"/>
    <property type="match status" value="1"/>
</dbReference>
<evidence type="ECO:0000256" key="1">
    <source>
        <dbReference type="ARBA" id="ARBA00004141"/>
    </source>
</evidence>
<dbReference type="Proteomes" id="UP000431901">
    <property type="component" value="Unassembled WGS sequence"/>
</dbReference>
<accession>A0A6I4WEC4</accession>
<feature type="transmembrane region" description="Helical" evidence="8">
    <location>
        <begin position="21"/>
        <end position="44"/>
    </location>
</feature>
<dbReference type="PROSITE" id="PS51257">
    <property type="entry name" value="PROKAR_LIPOPROTEIN"/>
    <property type="match status" value="1"/>
</dbReference>
<name>A0A6I4WEC4_9ACTN</name>
<comment type="subcellular location">
    <subcellularLocation>
        <location evidence="1">Membrane</location>
        <topology evidence="1">Multi-pass membrane protein</topology>
    </subcellularLocation>
</comment>
<feature type="transmembrane region" description="Helical" evidence="8">
    <location>
        <begin position="64"/>
        <end position="84"/>
    </location>
</feature>
<evidence type="ECO:0000256" key="6">
    <source>
        <dbReference type="ARBA" id="ARBA00023136"/>
    </source>
</evidence>
<dbReference type="EMBL" id="WUTW01000002">
    <property type="protein sequence ID" value="MXQ65344.1"/>
    <property type="molecule type" value="Genomic_DNA"/>
</dbReference>
<evidence type="ECO:0000256" key="2">
    <source>
        <dbReference type="ARBA" id="ARBA00022676"/>
    </source>
</evidence>
<reference evidence="9 10" key="1">
    <citation type="submission" date="2019-12" db="EMBL/GenBank/DDBJ databases">
        <title>Nocardia macrotermitis sp. nov. and Nocardia aurantia sp. nov., isolated from the gut of the fungus growing-termite Macrotermes natalensis.</title>
        <authorList>
            <person name="Christine B."/>
            <person name="Rene B."/>
        </authorList>
    </citation>
    <scope>NUCLEOTIDE SEQUENCE [LARGE SCALE GENOMIC DNA]</scope>
    <source>
        <strain evidence="9 10">DSM 102126</strain>
    </source>
</reference>
<evidence type="ECO:0000256" key="3">
    <source>
        <dbReference type="ARBA" id="ARBA00022679"/>
    </source>
</evidence>
<sequence>MTLARPRTDGATTTRRRAATGGLVLGGTGLACVVVVAFLGPSAFEPALPGGGPPFALAAHPSPYLVVALVVAGLTAGAAGLALCLRAAGEIPVRPLLVAGLLTAAVLAFLPPVGSSDHLNYAGYGRMAVTGHDPYATTADDVPGDPVAGAAEEWRRTPSVYGPVATAGQAFASWIGGDSLRRTVFVLSAMNVLAFALTALLLHRMARDDKARTRAALLWTANPLVLYQLVAGAHNDVWAIAPMVAALAVFARPGRARTVLTGVLVAVGAAVKLPAALVGGGPAWLLLRHRRAGLVALFGGAGVTAAVLFALAGPHVFDQTGRAGGMISLATPWHLVRPLLGRDVIKYLAAATGIALALLLYRGLPTSKDVPRDDPRRVAAALLLGWLFTAPYVLPWYDGYGWALLALLPLSRFDAALLVHTLALSVAYLPARKPELIGLPDGLTWLFTTLRPDVIPCVLTIAALTVAALCARRSPGTESPQRSSAAP</sequence>
<organism evidence="9 10">
    <name type="scientific">Actinomadura rayongensis</name>
    <dbReference type="NCBI Taxonomy" id="1429076"/>
    <lineage>
        <taxon>Bacteria</taxon>
        <taxon>Bacillati</taxon>
        <taxon>Actinomycetota</taxon>
        <taxon>Actinomycetes</taxon>
        <taxon>Streptosporangiales</taxon>
        <taxon>Thermomonosporaceae</taxon>
        <taxon>Actinomadura</taxon>
    </lineage>
</organism>
<comment type="caution">
    <text evidence="9">The sequence shown here is derived from an EMBL/GenBank/DDBJ whole genome shotgun (WGS) entry which is preliminary data.</text>
</comment>
<dbReference type="OrthoDB" id="5242303at2"/>
<feature type="transmembrane region" description="Helical" evidence="8">
    <location>
        <begin position="263"/>
        <end position="287"/>
    </location>
</feature>
<feature type="transmembrane region" description="Helical" evidence="8">
    <location>
        <begin position="376"/>
        <end position="394"/>
    </location>
</feature>
<proteinExistence type="inferred from homology"/>
<keyword evidence="6 8" id="KW-0472">Membrane</keyword>
<evidence type="ECO:0000256" key="7">
    <source>
        <dbReference type="ARBA" id="ARBA00043987"/>
    </source>
</evidence>
<keyword evidence="3" id="KW-0808">Transferase</keyword>
<protein>
    <submittedName>
        <fullName evidence="9">DUF2079 domain-containing protein</fullName>
    </submittedName>
</protein>
<dbReference type="RefSeq" id="WP_161103448.1">
    <property type="nucleotide sequence ID" value="NZ_JBHLYI010000010.1"/>
</dbReference>
<dbReference type="NCBIfam" id="NF038066">
    <property type="entry name" value="MptB"/>
    <property type="match status" value="1"/>
</dbReference>
<keyword evidence="10" id="KW-1185">Reference proteome</keyword>
<evidence type="ECO:0000313" key="10">
    <source>
        <dbReference type="Proteomes" id="UP000431901"/>
    </source>
</evidence>
<feature type="transmembrane region" description="Helical" evidence="8">
    <location>
        <begin position="294"/>
        <end position="317"/>
    </location>
</feature>
<dbReference type="AlphaFoldDB" id="A0A6I4WEC4"/>
<keyword evidence="4 8" id="KW-0812">Transmembrane</keyword>
<evidence type="ECO:0000256" key="4">
    <source>
        <dbReference type="ARBA" id="ARBA00022692"/>
    </source>
</evidence>
<feature type="transmembrane region" description="Helical" evidence="8">
    <location>
        <begin position="184"/>
        <end position="203"/>
    </location>
</feature>